<evidence type="ECO:0000313" key="3">
    <source>
        <dbReference type="Proteomes" id="UP000886885"/>
    </source>
</evidence>
<comment type="caution">
    <text evidence="2">The sequence shown here is derived from an EMBL/GenBank/DDBJ whole genome shotgun (WGS) entry which is preliminary data.</text>
</comment>
<dbReference type="EMBL" id="JAAWWB010000020">
    <property type="protein sequence ID" value="KAG6757726.1"/>
    <property type="molecule type" value="Genomic_DNA"/>
</dbReference>
<gene>
    <name evidence="2" type="ORF">POTOM_038050</name>
</gene>
<reference evidence="2" key="1">
    <citation type="journal article" date="2020" name="bioRxiv">
        <title>Hybrid origin of Populus tomentosa Carr. identified through genome sequencing and phylogenomic analysis.</title>
        <authorList>
            <person name="An X."/>
            <person name="Gao K."/>
            <person name="Chen Z."/>
            <person name="Li J."/>
            <person name="Yang X."/>
            <person name="Yang X."/>
            <person name="Zhou J."/>
            <person name="Guo T."/>
            <person name="Zhao T."/>
            <person name="Huang S."/>
            <person name="Miao D."/>
            <person name="Khan W.U."/>
            <person name="Rao P."/>
            <person name="Ye M."/>
            <person name="Lei B."/>
            <person name="Liao W."/>
            <person name="Wang J."/>
            <person name="Ji L."/>
            <person name="Li Y."/>
            <person name="Guo B."/>
            <person name="Mustafa N.S."/>
            <person name="Li S."/>
            <person name="Yun Q."/>
            <person name="Keller S.R."/>
            <person name="Mao J."/>
            <person name="Zhang R."/>
            <person name="Strauss S.H."/>
        </authorList>
    </citation>
    <scope>NUCLEOTIDE SEQUENCE</scope>
    <source>
        <strain evidence="2">GM15</strain>
        <tissue evidence="2">Leaf</tissue>
    </source>
</reference>
<name>A0A8X7YW11_POPTO</name>
<protein>
    <submittedName>
        <fullName evidence="2">Uncharacterized protein</fullName>
    </submittedName>
</protein>
<dbReference type="AlphaFoldDB" id="A0A8X7YW11"/>
<organism evidence="2 3">
    <name type="scientific">Populus tomentosa</name>
    <name type="common">Chinese white poplar</name>
    <dbReference type="NCBI Taxonomy" id="118781"/>
    <lineage>
        <taxon>Eukaryota</taxon>
        <taxon>Viridiplantae</taxon>
        <taxon>Streptophyta</taxon>
        <taxon>Embryophyta</taxon>
        <taxon>Tracheophyta</taxon>
        <taxon>Spermatophyta</taxon>
        <taxon>Magnoliopsida</taxon>
        <taxon>eudicotyledons</taxon>
        <taxon>Gunneridae</taxon>
        <taxon>Pentapetalae</taxon>
        <taxon>rosids</taxon>
        <taxon>fabids</taxon>
        <taxon>Malpighiales</taxon>
        <taxon>Salicaceae</taxon>
        <taxon>Saliceae</taxon>
        <taxon>Populus</taxon>
    </lineage>
</organism>
<proteinExistence type="predicted"/>
<sequence length="94" mass="10225">MEDSNVSIHGKHGYGSGYTLGSSVHMINTGVSRRNFEMVPCASKGLLFGTGVVLQNVQGYLKVKEMGRAHACHEHERDPSSLGEKVANWTVHLS</sequence>
<evidence type="ECO:0000313" key="2">
    <source>
        <dbReference type="EMBL" id="KAG6757726.1"/>
    </source>
</evidence>
<keyword evidence="3" id="KW-1185">Reference proteome</keyword>
<feature type="region of interest" description="Disordered" evidence="1">
    <location>
        <begin position="1"/>
        <end position="21"/>
    </location>
</feature>
<accession>A0A8X7YW11</accession>
<evidence type="ECO:0000256" key="1">
    <source>
        <dbReference type="SAM" id="MobiDB-lite"/>
    </source>
</evidence>
<dbReference type="Proteomes" id="UP000886885">
    <property type="component" value="Chromosome 10D"/>
</dbReference>